<feature type="transmembrane region" description="Helical" evidence="1">
    <location>
        <begin position="18"/>
        <end position="39"/>
    </location>
</feature>
<evidence type="ECO:0008006" key="4">
    <source>
        <dbReference type="Google" id="ProtNLM"/>
    </source>
</evidence>
<feature type="transmembrane region" description="Helical" evidence="1">
    <location>
        <begin position="51"/>
        <end position="72"/>
    </location>
</feature>
<feature type="transmembrane region" description="Helical" evidence="1">
    <location>
        <begin position="103"/>
        <end position="125"/>
    </location>
</feature>
<accession>A0A3A4R6I5</accession>
<gene>
    <name evidence="2" type="ORF">C4541_00400</name>
</gene>
<sequence>MRKTNHPNNNAKPLSHRFIIGSIVFIAGFLSPLLIPLVLVSPLPTLLKTALAGGLAFGIPELAAFIAVIIMGREGFLTLKRLIHVSVKKAAPPARVSRRRYRIGLVMFALPLLFAWTGPYLIYMMPERMELYLPLVIMSELVFCSSFLVLGGEFWGKIRALFVWSPQKDNPVSL</sequence>
<keyword evidence="1" id="KW-0472">Membrane</keyword>
<name>A0A3A4R6I5_9BACT</name>
<dbReference type="EMBL" id="QZJZ01000005">
    <property type="protein sequence ID" value="RJP62029.1"/>
    <property type="molecule type" value="Genomic_DNA"/>
</dbReference>
<comment type="caution">
    <text evidence="2">The sequence shown here is derived from an EMBL/GenBank/DDBJ whole genome shotgun (WGS) entry which is preliminary data.</text>
</comment>
<reference evidence="2 3" key="1">
    <citation type="journal article" date="2017" name="ISME J.">
        <title>Energy and carbon metabolisms in a deep terrestrial subsurface fluid microbial community.</title>
        <authorList>
            <person name="Momper L."/>
            <person name="Jungbluth S.P."/>
            <person name="Lee M.D."/>
            <person name="Amend J.P."/>
        </authorList>
    </citation>
    <scope>NUCLEOTIDE SEQUENCE [LARGE SCALE GENOMIC DNA]</scope>
    <source>
        <strain evidence="2">SURF_26</strain>
    </source>
</reference>
<keyword evidence="1" id="KW-1133">Transmembrane helix</keyword>
<organism evidence="2 3">
    <name type="scientific">Candidatus Auribacter fodinae</name>
    <dbReference type="NCBI Taxonomy" id="2093366"/>
    <lineage>
        <taxon>Bacteria</taxon>
        <taxon>Pseudomonadati</taxon>
        <taxon>Candidatus Auribacterota</taxon>
        <taxon>Candidatus Auribacteria</taxon>
        <taxon>Candidatus Auribacterales</taxon>
        <taxon>Candidatus Auribacteraceae</taxon>
        <taxon>Candidatus Auribacter</taxon>
    </lineage>
</organism>
<dbReference type="Proteomes" id="UP000266426">
    <property type="component" value="Unassembled WGS sequence"/>
</dbReference>
<evidence type="ECO:0000256" key="1">
    <source>
        <dbReference type="SAM" id="Phobius"/>
    </source>
</evidence>
<proteinExistence type="predicted"/>
<dbReference type="AlphaFoldDB" id="A0A3A4R6I5"/>
<evidence type="ECO:0000313" key="3">
    <source>
        <dbReference type="Proteomes" id="UP000266426"/>
    </source>
</evidence>
<protein>
    <recommendedName>
        <fullName evidence="4">Transporter suffix domain-containing protein</fullName>
    </recommendedName>
</protein>
<keyword evidence="1" id="KW-0812">Transmembrane</keyword>
<evidence type="ECO:0000313" key="2">
    <source>
        <dbReference type="EMBL" id="RJP62029.1"/>
    </source>
</evidence>
<feature type="transmembrane region" description="Helical" evidence="1">
    <location>
        <begin position="131"/>
        <end position="150"/>
    </location>
</feature>